<dbReference type="EMBL" id="UYIG01000001">
    <property type="protein sequence ID" value="VDG26755.1"/>
    <property type="molecule type" value="Genomic_DNA"/>
</dbReference>
<gene>
    <name evidence="2" type="ORF">MUDAN_MDHGFNIF_00158</name>
</gene>
<dbReference type="OrthoDB" id="72299at2"/>
<keyword evidence="3" id="KW-1185">Reference proteome</keyword>
<evidence type="ECO:0000259" key="1">
    <source>
        <dbReference type="Pfam" id="PF13271"/>
    </source>
</evidence>
<sequence length="358" mass="42154">MDKKYQVFISSTYEDLIRERQRAITAILNAEQIPAGMEAFKTGDASQKEVISKWIQQSDIYLLILGGRYGSKDERNGISYTEWEYLKAEELNIPRFAIVLKDEYINGNLDASHSEQALPEYQKFKEKVTKNHLVSFVNSLDQLELEIMKNLPEIIKDHEESLEGWVPGHYQRDYENLRDKQNDVSDEIRQNNQDILKMVKQNSGWKDDYIGQYHFSYIKKKLEETIIPQDEFNKNLQDAIDNIISQSSDMSKEIVEREIKNKRKQRKEQREQLPNLLEYVKVYRRELMGPGLKITQRDLIDKYYISELEQLSLAKEETIKNSTHFASGQILDSRYDSLYFTEEGKKFMTMLDELNASD</sequence>
<feature type="domain" description="DUF4062" evidence="1">
    <location>
        <begin position="6"/>
        <end position="88"/>
    </location>
</feature>
<dbReference type="AlphaFoldDB" id="A0A660DTJ2"/>
<dbReference type="Proteomes" id="UP000289996">
    <property type="component" value="Unassembled WGS sequence"/>
</dbReference>
<name>A0A660DTJ2_9LACO</name>
<dbReference type="InterPro" id="IPR025139">
    <property type="entry name" value="DUF4062"/>
</dbReference>
<organism evidence="2 3">
    <name type="scientific">Lactiplantibacillus mudanjiangensis</name>
    <dbReference type="NCBI Taxonomy" id="1296538"/>
    <lineage>
        <taxon>Bacteria</taxon>
        <taxon>Bacillati</taxon>
        <taxon>Bacillota</taxon>
        <taxon>Bacilli</taxon>
        <taxon>Lactobacillales</taxon>
        <taxon>Lactobacillaceae</taxon>
        <taxon>Lactiplantibacillus</taxon>
    </lineage>
</organism>
<evidence type="ECO:0000313" key="3">
    <source>
        <dbReference type="Proteomes" id="UP000289996"/>
    </source>
</evidence>
<accession>A0A660DTJ2</accession>
<evidence type="ECO:0000313" key="2">
    <source>
        <dbReference type="EMBL" id="VDG26755.1"/>
    </source>
</evidence>
<reference evidence="2 3" key="1">
    <citation type="submission" date="2018-11" db="EMBL/GenBank/DDBJ databases">
        <authorList>
            <person name="Wuyts S."/>
        </authorList>
    </citation>
    <scope>NUCLEOTIDE SEQUENCE [LARGE SCALE GENOMIC DNA]</scope>
    <source>
        <strain evidence="2">Lactobacillus mudanjiangensis AMBF249</strain>
    </source>
</reference>
<dbReference type="RefSeq" id="WP_130851165.1">
    <property type="nucleotide sequence ID" value="NZ_UYIG01000001.1"/>
</dbReference>
<protein>
    <recommendedName>
        <fullName evidence="1">DUF4062 domain-containing protein</fullName>
    </recommendedName>
</protein>
<proteinExistence type="predicted"/>
<dbReference type="Pfam" id="PF13271">
    <property type="entry name" value="DUF4062"/>
    <property type="match status" value="1"/>
</dbReference>